<dbReference type="InterPro" id="IPR001506">
    <property type="entry name" value="Peptidase_M12A"/>
</dbReference>
<dbReference type="EMBL" id="KZ349991">
    <property type="protein sequence ID" value="PIO64339.1"/>
    <property type="molecule type" value="Genomic_DNA"/>
</dbReference>
<dbReference type="PANTHER" id="PTHR10127:SF850">
    <property type="entry name" value="METALLOENDOPEPTIDASE"/>
    <property type="match status" value="1"/>
</dbReference>
<dbReference type="Gene3D" id="3.40.390.10">
    <property type="entry name" value="Collagenase (Catalytic Domain)"/>
    <property type="match status" value="1"/>
</dbReference>
<dbReference type="GO" id="GO:0006508">
    <property type="term" value="P:proteolysis"/>
    <property type="evidence" value="ECO:0007669"/>
    <property type="project" value="InterPro"/>
</dbReference>
<dbReference type="PROSITE" id="PS51864">
    <property type="entry name" value="ASTACIN"/>
    <property type="match status" value="1"/>
</dbReference>
<accession>A0A2G9U255</accession>
<dbReference type="AlphaFoldDB" id="A0A2G9U255"/>
<gene>
    <name evidence="3" type="ORF">TELCIR_14036</name>
</gene>
<dbReference type="PANTHER" id="PTHR10127">
    <property type="entry name" value="DISCOIDIN, CUB, EGF, LAMININ , AND ZINC METALLOPROTEASE DOMAIN CONTAINING"/>
    <property type="match status" value="1"/>
</dbReference>
<dbReference type="InterPro" id="IPR024079">
    <property type="entry name" value="MetalloPept_cat_dom_sf"/>
</dbReference>
<dbReference type="SUPFAM" id="SSF55486">
    <property type="entry name" value="Metalloproteases ('zincins'), catalytic domain"/>
    <property type="match status" value="1"/>
</dbReference>
<organism evidence="3 4">
    <name type="scientific">Teladorsagia circumcincta</name>
    <name type="common">Brown stomach worm</name>
    <name type="synonym">Ostertagia circumcincta</name>
    <dbReference type="NCBI Taxonomy" id="45464"/>
    <lineage>
        <taxon>Eukaryota</taxon>
        <taxon>Metazoa</taxon>
        <taxon>Ecdysozoa</taxon>
        <taxon>Nematoda</taxon>
        <taxon>Chromadorea</taxon>
        <taxon>Rhabditida</taxon>
        <taxon>Rhabditina</taxon>
        <taxon>Rhabditomorpha</taxon>
        <taxon>Strongyloidea</taxon>
        <taxon>Trichostrongylidae</taxon>
        <taxon>Teladorsagia</taxon>
    </lineage>
</organism>
<protein>
    <recommendedName>
        <fullName evidence="2">Peptidase M12A domain-containing protein</fullName>
    </recommendedName>
</protein>
<dbReference type="Proteomes" id="UP000230423">
    <property type="component" value="Unassembled WGS sequence"/>
</dbReference>
<feature type="domain" description="Peptidase M12A" evidence="2">
    <location>
        <begin position="1"/>
        <end position="72"/>
    </location>
</feature>
<keyword evidence="4" id="KW-1185">Reference proteome</keyword>
<dbReference type="Pfam" id="PF01400">
    <property type="entry name" value="Astacin"/>
    <property type="match status" value="1"/>
</dbReference>
<comment type="caution">
    <text evidence="1">Lacks conserved residue(s) required for the propagation of feature annotation.</text>
</comment>
<feature type="active site" evidence="1">
    <location>
        <position position="55"/>
    </location>
</feature>
<evidence type="ECO:0000256" key="1">
    <source>
        <dbReference type="PROSITE-ProRule" id="PRU01211"/>
    </source>
</evidence>
<evidence type="ECO:0000313" key="3">
    <source>
        <dbReference type="EMBL" id="PIO64339.1"/>
    </source>
</evidence>
<reference evidence="3 4" key="1">
    <citation type="submission" date="2015-09" db="EMBL/GenBank/DDBJ databases">
        <title>Draft genome of the parasitic nematode Teladorsagia circumcincta isolate WARC Sus (inbred).</title>
        <authorList>
            <person name="Mitreva M."/>
        </authorList>
    </citation>
    <scope>NUCLEOTIDE SEQUENCE [LARGE SCALE GENOMIC DNA]</scope>
    <source>
        <strain evidence="3 4">S</strain>
    </source>
</reference>
<evidence type="ECO:0000259" key="2">
    <source>
        <dbReference type="PROSITE" id="PS51864"/>
    </source>
</evidence>
<proteinExistence type="predicted"/>
<evidence type="ECO:0000313" key="4">
    <source>
        <dbReference type="Proteomes" id="UP000230423"/>
    </source>
</evidence>
<sequence length="134" mass="15192">MDDTCIDFQRKRGEGGDLINVFKGWNCWSQDGRQGGLQFVSYNTDCGTIGTIAREIGRAIGLDKAHSIYDRDLNCTDEENTNPPGCGESLEATVEWTPLEDKLDGEKGHEERDGYKRCNYWIKVRKLVNCTQRP</sequence>
<name>A0A2G9U255_TELCI</name>
<dbReference type="GO" id="GO:0004222">
    <property type="term" value="F:metalloendopeptidase activity"/>
    <property type="evidence" value="ECO:0007669"/>
    <property type="project" value="InterPro"/>
</dbReference>